<evidence type="ECO:0000313" key="8">
    <source>
        <dbReference type="Proteomes" id="UP000701801"/>
    </source>
</evidence>
<dbReference type="InterPro" id="IPR011333">
    <property type="entry name" value="SKP1/BTB/POZ_sf"/>
</dbReference>
<comment type="subunit">
    <text evidence="4">Component of the SCF (SKP1-CUL1-F-box protein) E3 ubiquitin ligase complexes.</text>
</comment>
<name>A0A9N9PZG8_9HELO</name>
<dbReference type="AlphaFoldDB" id="A0A9N9PZG8"/>
<dbReference type="FunFam" id="3.30.710.10:FF:000026">
    <property type="entry name" value="E3 ubiquitin ligase complex SCF subunit"/>
    <property type="match status" value="1"/>
</dbReference>
<evidence type="ECO:0000256" key="4">
    <source>
        <dbReference type="PIRNR" id="PIRNR028729"/>
    </source>
</evidence>
<dbReference type="InterPro" id="IPR016072">
    <property type="entry name" value="Skp1_comp_dimer"/>
</dbReference>
<evidence type="ECO:0000256" key="3">
    <source>
        <dbReference type="ARBA" id="ARBA00045385"/>
    </source>
</evidence>
<evidence type="ECO:0000256" key="2">
    <source>
        <dbReference type="ARBA" id="ARBA00022786"/>
    </source>
</evidence>
<dbReference type="Pfam" id="PF01466">
    <property type="entry name" value="Skp1"/>
    <property type="match status" value="1"/>
</dbReference>
<reference evidence="7" key="1">
    <citation type="submission" date="2021-07" db="EMBL/GenBank/DDBJ databases">
        <authorList>
            <person name="Durling M."/>
        </authorList>
    </citation>
    <scope>NUCLEOTIDE SEQUENCE</scope>
</reference>
<evidence type="ECO:0000259" key="5">
    <source>
        <dbReference type="Pfam" id="PF01466"/>
    </source>
</evidence>
<comment type="similarity">
    <text evidence="1 4">Belongs to the SKP1 family.</text>
</comment>
<evidence type="ECO:0000259" key="6">
    <source>
        <dbReference type="Pfam" id="PF03931"/>
    </source>
</evidence>
<sequence length="162" mass="18125">MSTSATTKLTLVSEDRVNVLVDKDAISNRSSLISDLLADLGEAAAEYPIPISKVKGDVLKKVVEWCEHHKDDTSEPRNLAGKKVSAWDQEFFNNEDDVTFDIVLAANFLDIKGLLHLGVKMVANQFHGLNAQQIREKYGLEDDLTPEEKDRISRENAWADDL</sequence>
<evidence type="ECO:0000256" key="1">
    <source>
        <dbReference type="ARBA" id="ARBA00009993"/>
    </source>
</evidence>
<dbReference type="InterPro" id="IPR016897">
    <property type="entry name" value="SKP1"/>
</dbReference>
<comment type="pathway">
    <text evidence="4">Protein modification; protein ubiquitination.</text>
</comment>
<dbReference type="Pfam" id="PF03931">
    <property type="entry name" value="Skp1_POZ"/>
    <property type="match status" value="1"/>
</dbReference>
<feature type="domain" description="SKP1 component POZ" evidence="6">
    <location>
        <begin position="8"/>
        <end position="71"/>
    </location>
</feature>
<comment type="function">
    <text evidence="3">Essential component of the SCF (SKP1-CUL1-F-box protein) E3 ubiquitin ligase complexes, which mediate the ubiquitination and subsequent proteasomal degradation of target proteins. Controls sulfur metabolite repression, probably by mediating the inactivation or degradation of the metR transcription factor.</text>
</comment>
<accession>A0A9N9PZG8</accession>
<protein>
    <recommendedName>
        <fullName evidence="4">E3 ubiquitin ligase complex SCF subunit</fullName>
    </recommendedName>
</protein>
<dbReference type="InterPro" id="IPR001232">
    <property type="entry name" value="SKP1-like"/>
</dbReference>
<dbReference type="GO" id="GO:0006511">
    <property type="term" value="P:ubiquitin-dependent protein catabolic process"/>
    <property type="evidence" value="ECO:0007669"/>
    <property type="project" value="InterPro"/>
</dbReference>
<keyword evidence="8" id="KW-1185">Reference proteome</keyword>
<comment type="caution">
    <text evidence="7">The sequence shown here is derived from an EMBL/GenBank/DDBJ whole genome shotgun (WGS) entry which is preliminary data.</text>
</comment>
<gene>
    <name evidence="7" type="ORF">HYALB_00010443</name>
</gene>
<dbReference type="EMBL" id="CAJVRM010000082">
    <property type="protein sequence ID" value="CAG8973860.1"/>
    <property type="molecule type" value="Genomic_DNA"/>
</dbReference>
<dbReference type="InterPro" id="IPR016073">
    <property type="entry name" value="Skp1_comp_POZ"/>
</dbReference>
<dbReference type="CDD" id="cd18322">
    <property type="entry name" value="BTB_POZ_SKP1"/>
    <property type="match status" value="1"/>
</dbReference>
<dbReference type="SUPFAM" id="SSF54695">
    <property type="entry name" value="POZ domain"/>
    <property type="match status" value="1"/>
</dbReference>
<evidence type="ECO:0000313" key="7">
    <source>
        <dbReference type="EMBL" id="CAG8973860.1"/>
    </source>
</evidence>
<dbReference type="OrthoDB" id="2342932at2759"/>
<organism evidence="7 8">
    <name type="scientific">Hymenoscyphus albidus</name>
    <dbReference type="NCBI Taxonomy" id="595503"/>
    <lineage>
        <taxon>Eukaryota</taxon>
        <taxon>Fungi</taxon>
        <taxon>Dikarya</taxon>
        <taxon>Ascomycota</taxon>
        <taxon>Pezizomycotina</taxon>
        <taxon>Leotiomycetes</taxon>
        <taxon>Helotiales</taxon>
        <taxon>Helotiaceae</taxon>
        <taxon>Hymenoscyphus</taxon>
    </lineage>
</organism>
<proteinExistence type="inferred from homology"/>
<feature type="domain" description="SKP1 component dimerisation" evidence="5">
    <location>
        <begin position="112"/>
        <end position="159"/>
    </location>
</feature>
<keyword evidence="2 4" id="KW-0833">Ubl conjugation pathway</keyword>
<dbReference type="PANTHER" id="PTHR11165">
    <property type="entry name" value="SKP1"/>
    <property type="match status" value="1"/>
</dbReference>
<dbReference type="Gene3D" id="3.30.710.10">
    <property type="entry name" value="Potassium Channel Kv1.1, Chain A"/>
    <property type="match status" value="1"/>
</dbReference>
<dbReference type="SUPFAM" id="SSF81382">
    <property type="entry name" value="Skp1 dimerisation domain-like"/>
    <property type="match status" value="1"/>
</dbReference>
<dbReference type="InterPro" id="IPR036296">
    <property type="entry name" value="SKP1-like_dim_sf"/>
</dbReference>
<dbReference type="SMART" id="SM00512">
    <property type="entry name" value="Skp1"/>
    <property type="match status" value="1"/>
</dbReference>
<dbReference type="Proteomes" id="UP000701801">
    <property type="component" value="Unassembled WGS sequence"/>
</dbReference>
<dbReference type="PIRSF" id="PIRSF028729">
    <property type="entry name" value="E3_ubiquit_lig_SCF_Skp"/>
    <property type="match status" value="1"/>
</dbReference>